<sequence length="60" mass="7212">MRSFVNWIWSDLSGEQRRFSRPPVRKMKRLPSVGEPRREVVSTAILTLMTNYRRIKRMCS</sequence>
<comment type="caution">
    <text evidence="1">The sequence shown here is derived from an EMBL/GenBank/DDBJ whole genome shotgun (WGS) entry which is preliminary data.</text>
</comment>
<proteinExistence type="predicted"/>
<organism evidence="1 2">
    <name type="scientific">Reticulibacter mediterranei</name>
    <dbReference type="NCBI Taxonomy" id="2778369"/>
    <lineage>
        <taxon>Bacteria</taxon>
        <taxon>Bacillati</taxon>
        <taxon>Chloroflexota</taxon>
        <taxon>Ktedonobacteria</taxon>
        <taxon>Ktedonobacterales</taxon>
        <taxon>Reticulibacteraceae</taxon>
        <taxon>Reticulibacter</taxon>
    </lineage>
</organism>
<dbReference type="EMBL" id="BNJK01000001">
    <property type="protein sequence ID" value="GHO97372.1"/>
    <property type="molecule type" value="Genomic_DNA"/>
</dbReference>
<evidence type="ECO:0000313" key="2">
    <source>
        <dbReference type="Proteomes" id="UP000597444"/>
    </source>
</evidence>
<keyword evidence="2" id="KW-1185">Reference proteome</keyword>
<dbReference type="Proteomes" id="UP000597444">
    <property type="component" value="Unassembled WGS sequence"/>
</dbReference>
<accession>A0A8J3N3S7</accession>
<reference evidence="1" key="1">
    <citation type="submission" date="2020-10" db="EMBL/GenBank/DDBJ databases">
        <title>Taxonomic study of unclassified bacteria belonging to the class Ktedonobacteria.</title>
        <authorList>
            <person name="Yabe S."/>
            <person name="Wang C.M."/>
            <person name="Zheng Y."/>
            <person name="Sakai Y."/>
            <person name="Cavaletti L."/>
            <person name="Monciardini P."/>
            <person name="Donadio S."/>
        </authorList>
    </citation>
    <scope>NUCLEOTIDE SEQUENCE</scope>
    <source>
        <strain evidence="1">ID150040</strain>
    </source>
</reference>
<dbReference type="AlphaFoldDB" id="A0A8J3N3S7"/>
<dbReference type="RefSeq" id="WP_220207934.1">
    <property type="nucleotide sequence ID" value="NZ_BNJK01000001.1"/>
</dbReference>
<gene>
    <name evidence="1" type="ORF">KSF_074200</name>
</gene>
<evidence type="ECO:0000313" key="1">
    <source>
        <dbReference type="EMBL" id="GHO97372.1"/>
    </source>
</evidence>
<protein>
    <submittedName>
        <fullName evidence="1">Uncharacterized protein</fullName>
    </submittedName>
</protein>
<name>A0A8J3N3S7_9CHLR</name>